<feature type="transmembrane region" description="Helical" evidence="6">
    <location>
        <begin position="268"/>
        <end position="286"/>
    </location>
</feature>
<keyword evidence="2 6" id="KW-0812">Transmembrane</keyword>
<feature type="transmembrane region" description="Helical" evidence="6">
    <location>
        <begin position="142"/>
        <end position="161"/>
    </location>
</feature>
<accession>A0AAD9FQP2</accession>
<keyword evidence="9" id="KW-1185">Reference proteome</keyword>
<feature type="transmembrane region" description="Helical" evidence="6">
    <location>
        <begin position="495"/>
        <end position="517"/>
    </location>
</feature>
<reference evidence="8" key="1">
    <citation type="submission" date="2023-02" db="EMBL/GenBank/DDBJ databases">
        <title>Identification and recombinant expression of a fungal hydrolase from Papiliotrema laurentii that hydrolyzes apple cutin and clears colloidal polyester polyurethane.</title>
        <authorList>
            <consortium name="DOE Joint Genome Institute"/>
            <person name="Roman V.A."/>
            <person name="Bojanowski C."/>
            <person name="Crable B.R."/>
            <person name="Wagner D.N."/>
            <person name="Hung C.S."/>
            <person name="Nadeau L.J."/>
            <person name="Schratz L."/>
            <person name="Haridas S."/>
            <person name="Pangilinan J."/>
            <person name="Lipzen A."/>
            <person name="Na H."/>
            <person name="Yan M."/>
            <person name="Ng V."/>
            <person name="Grigoriev I.V."/>
            <person name="Spatafora J.W."/>
            <person name="Barlow D."/>
            <person name="Biffinger J."/>
            <person name="Kelley-Loughnane N."/>
            <person name="Varaljay V.A."/>
            <person name="Crookes-Goodson W.J."/>
        </authorList>
    </citation>
    <scope>NUCLEOTIDE SEQUENCE</scope>
    <source>
        <strain evidence="8">5307AH</strain>
    </source>
</reference>
<feature type="region of interest" description="Disordered" evidence="5">
    <location>
        <begin position="339"/>
        <end position="399"/>
    </location>
</feature>
<dbReference type="EMBL" id="JAODAN010000005">
    <property type="protein sequence ID" value="KAK1924072.1"/>
    <property type="molecule type" value="Genomic_DNA"/>
</dbReference>
<feature type="compositionally biased region" description="Basic and acidic residues" evidence="5">
    <location>
        <begin position="339"/>
        <end position="348"/>
    </location>
</feature>
<organism evidence="8 9">
    <name type="scientific">Papiliotrema laurentii</name>
    <name type="common">Cryptococcus laurentii</name>
    <dbReference type="NCBI Taxonomy" id="5418"/>
    <lineage>
        <taxon>Eukaryota</taxon>
        <taxon>Fungi</taxon>
        <taxon>Dikarya</taxon>
        <taxon>Basidiomycota</taxon>
        <taxon>Agaricomycotina</taxon>
        <taxon>Tremellomycetes</taxon>
        <taxon>Tremellales</taxon>
        <taxon>Rhynchogastremaceae</taxon>
        <taxon>Papiliotrema</taxon>
    </lineage>
</organism>
<feature type="compositionally biased region" description="Basic and acidic residues" evidence="5">
    <location>
        <begin position="77"/>
        <end position="95"/>
    </location>
</feature>
<feature type="transmembrane region" description="Helical" evidence="6">
    <location>
        <begin position="457"/>
        <end position="475"/>
    </location>
</feature>
<evidence type="ECO:0000313" key="8">
    <source>
        <dbReference type="EMBL" id="KAK1924072.1"/>
    </source>
</evidence>
<feature type="transmembrane region" description="Helical" evidence="6">
    <location>
        <begin position="633"/>
        <end position="652"/>
    </location>
</feature>
<dbReference type="InterPro" id="IPR020846">
    <property type="entry name" value="MFS_dom"/>
</dbReference>
<name>A0AAD9FQP2_PAPLA</name>
<feature type="transmembrane region" description="Helical" evidence="6">
    <location>
        <begin position="181"/>
        <end position="197"/>
    </location>
</feature>
<gene>
    <name evidence="8" type="ORF">DB88DRAFT_264729</name>
</gene>
<keyword evidence="4 6" id="KW-0472">Membrane</keyword>
<dbReference type="Proteomes" id="UP001182556">
    <property type="component" value="Unassembled WGS sequence"/>
</dbReference>
<dbReference type="InterPro" id="IPR011701">
    <property type="entry name" value="MFS"/>
</dbReference>
<dbReference type="Pfam" id="PF07690">
    <property type="entry name" value="MFS_1"/>
    <property type="match status" value="1"/>
</dbReference>
<feature type="transmembrane region" description="Helical" evidence="6">
    <location>
        <begin position="563"/>
        <end position="586"/>
    </location>
</feature>
<dbReference type="Gene3D" id="1.20.1720.10">
    <property type="entry name" value="Multidrug resistance protein D"/>
    <property type="match status" value="1"/>
</dbReference>
<protein>
    <submittedName>
        <fullName evidence="8">Major facilitator superfamily domain-containing protein</fullName>
    </submittedName>
</protein>
<feature type="domain" description="Major facilitator superfamily (MFS) profile" evidence="7">
    <location>
        <begin position="143"/>
        <end position="655"/>
    </location>
</feature>
<evidence type="ECO:0000256" key="3">
    <source>
        <dbReference type="ARBA" id="ARBA00022989"/>
    </source>
</evidence>
<evidence type="ECO:0000259" key="7">
    <source>
        <dbReference type="PROSITE" id="PS50850"/>
    </source>
</evidence>
<dbReference type="AlphaFoldDB" id="A0AAD9FQP2"/>
<evidence type="ECO:0000256" key="4">
    <source>
        <dbReference type="ARBA" id="ARBA00023136"/>
    </source>
</evidence>
<dbReference type="PANTHER" id="PTHR23502:SF5">
    <property type="entry name" value="QUINIDINE RESISTANCE PROTEIN 3"/>
    <property type="match status" value="1"/>
</dbReference>
<dbReference type="GO" id="GO:0005886">
    <property type="term" value="C:plasma membrane"/>
    <property type="evidence" value="ECO:0007669"/>
    <property type="project" value="TreeGrafter"/>
</dbReference>
<feature type="compositionally biased region" description="Basic and acidic residues" evidence="5">
    <location>
        <begin position="121"/>
        <end position="132"/>
    </location>
</feature>
<feature type="compositionally biased region" description="Pro residues" evidence="5">
    <location>
        <begin position="362"/>
        <end position="373"/>
    </location>
</feature>
<sequence>MTMPHGDDSEPLPPAGAVGKEKSSISADAPISREQDITRTTSRGSRFGEALKSVRSVEVHPPLHAHFDAPPSPPLVENEKSVSGRSDGDSRDAPVLKHHGGRVSEEDEGEGEGGGVQRPVLDIEHMPCDDDPREWPRRKKNWVLGLMTVAVVGPLVAPSIYNPVIDDVKADLNASDTQIGLSLSMYILFMGLTPMFWASVAELVGRRPVYLLSYGIYTVATIIASRSPNIQTLIAMRVVSAMGSAAVTAVGAGCLAEVFDVHERGTKLGIFYGMPLLGSALGPLIGGALGNSFGWRSSFYFLAAFAGTVEVLFLFFPETWRKERSKLYQKAMEHAIKRAMHQDEVKEQKRQRKLAKGLPSTAPTPPMTNPPTPGHHTRRASDTLATPVERGALDGSATEREVIVDTEKNEVVVKRRRWFGLRRNKSAVKGEEHEKIRPNWRDTNPLPTMFSIFKSPCNSLSLFASGLLFGAQYTIPYTASITLAAEPYNYSPLLIGVTVLAFGFGSIVGSLCGGRYSDMVLRRLKKRNGGKMNPEMRLQSTVPAMPLIIASFLTYAWTAGEKVHIAGLVVALVFCGFSIMLIYSSTLAYLVDSNPGRSASAVSCNSLLRGIAACILTQIAIPIQSAIGDGGLYSIMSGLLALSSLMLLLLLWKGEEWRRGVYRWDLPWKRGTLAQ</sequence>
<evidence type="ECO:0000256" key="1">
    <source>
        <dbReference type="ARBA" id="ARBA00004141"/>
    </source>
</evidence>
<comment type="caution">
    <text evidence="8">The sequence shown here is derived from an EMBL/GenBank/DDBJ whole genome shotgun (WGS) entry which is preliminary data.</text>
</comment>
<proteinExistence type="predicted"/>
<feature type="region of interest" description="Disordered" evidence="5">
    <location>
        <begin position="1"/>
        <end position="132"/>
    </location>
</feature>
<dbReference type="Gene3D" id="1.20.1250.20">
    <property type="entry name" value="MFS general substrate transporter like domains"/>
    <property type="match status" value="1"/>
</dbReference>
<evidence type="ECO:0000256" key="5">
    <source>
        <dbReference type="SAM" id="MobiDB-lite"/>
    </source>
</evidence>
<feature type="transmembrane region" description="Helical" evidence="6">
    <location>
        <begin position="298"/>
        <end position="316"/>
    </location>
</feature>
<dbReference type="PANTHER" id="PTHR23502">
    <property type="entry name" value="MAJOR FACILITATOR SUPERFAMILY"/>
    <property type="match status" value="1"/>
</dbReference>
<dbReference type="SUPFAM" id="SSF103473">
    <property type="entry name" value="MFS general substrate transporter"/>
    <property type="match status" value="1"/>
</dbReference>
<dbReference type="InterPro" id="IPR036259">
    <property type="entry name" value="MFS_trans_sf"/>
</dbReference>
<evidence type="ECO:0000313" key="9">
    <source>
        <dbReference type="Proteomes" id="UP001182556"/>
    </source>
</evidence>
<feature type="transmembrane region" description="Helical" evidence="6">
    <location>
        <begin position="209"/>
        <end position="228"/>
    </location>
</feature>
<evidence type="ECO:0000256" key="2">
    <source>
        <dbReference type="ARBA" id="ARBA00022692"/>
    </source>
</evidence>
<evidence type="ECO:0000256" key="6">
    <source>
        <dbReference type="SAM" id="Phobius"/>
    </source>
</evidence>
<dbReference type="GO" id="GO:0022857">
    <property type="term" value="F:transmembrane transporter activity"/>
    <property type="evidence" value="ECO:0007669"/>
    <property type="project" value="InterPro"/>
</dbReference>
<dbReference type="PROSITE" id="PS50850">
    <property type="entry name" value="MFS"/>
    <property type="match status" value="1"/>
</dbReference>
<feature type="transmembrane region" description="Helical" evidence="6">
    <location>
        <begin position="607"/>
        <end position="627"/>
    </location>
</feature>
<feature type="transmembrane region" description="Helical" evidence="6">
    <location>
        <begin position="234"/>
        <end position="256"/>
    </location>
</feature>
<keyword evidence="3 6" id="KW-1133">Transmembrane helix</keyword>
<feature type="transmembrane region" description="Helical" evidence="6">
    <location>
        <begin position="538"/>
        <end position="557"/>
    </location>
</feature>
<comment type="subcellular location">
    <subcellularLocation>
        <location evidence="1">Membrane</location>
        <topology evidence="1">Multi-pass membrane protein</topology>
    </subcellularLocation>
</comment>